<evidence type="ECO:0000313" key="2">
    <source>
        <dbReference type="Proteomes" id="UP001244297"/>
    </source>
</evidence>
<protein>
    <submittedName>
        <fullName evidence="1">Uncharacterized protein</fullName>
    </submittedName>
</protein>
<reference evidence="2" key="1">
    <citation type="journal article" date="2019" name="Int. J. Syst. Evol. Microbiol.">
        <title>The Global Catalogue of Microorganisms (GCM) 10K type strain sequencing project: providing services to taxonomists for standard genome sequencing and annotation.</title>
        <authorList>
            <consortium name="The Broad Institute Genomics Platform"/>
            <consortium name="The Broad Institute Genome Sequencing Center for Infectious Disease"/>
            <person name="Wu L."/>
            <person name="Ma J."/>
        </authorList>
    </citation>
    <scope>NUCLEOTIDE SEQUENCE [LARGE SCALE GENOMIC DNA]</scope>
    <source>
        <strain evidence="2">CECT 7806</strain>
    </source>
</reference>
<sequence length="214" mass="23477">MSNKVLRVPISSGAVISMDPQALAKARSRLRVASKALSDLESIKNYDDFIDIWYVLLTASKNFYTILEQGSKISAQSRQWYGAKKQERRSDPLLRYMYEARNDDEHGLNLGSEDVPGSLAIGVNKPGFSSAMSISGTFGPGGNLSVKSLDGKPVLVEQTLPHARLISVRDRSNVEYKPPTEHKGQPLESNLPLPVAKLMVAHLETMIVQAQALA</sequence>
<dbReference type="RefSeq" id="WP_290355877.1">
    <property type="nucleotide sequence ID" value="NZ_JAUFPT010000046.1"/>
</dbReference>
<organism evidence="1 2">
    <name type="scientific">Methylobacterium longum</name>
    <dbReference type="NCBI Taxonomy" id="767694"/>
    <lineage>
        <taxon>Bacteria</taxon>
        <taxon>Pseudomonadati</taxon>
        <taxon>Pseudomonadota</taxon>
        <taxon>Alphaproteobacteria</taxon>
        <taxon>Hyphomicrobiales</taxon>
        <taxon>Methylobacteriaceae</taxon>
        <taxon>Methylobacterium</taxon>
    </lineage>
</organism>
<accession>A0ABT8AQW7</accession>
<gene>
    <name evidence="1" type="ORF">QWZ18_14440</name>
</gene>
<evidence type="ECO:0000313" key="1">
    <source>
        <dbReference type="EMBL" id="MDN3571820.1"/>
    </source>
</evidence>
<dbReference type="EMBL" id="JAUFPT010000046">
    <property type="protein sequence ID" value="MDN3571820.1"/>
    <property type="molecule type" value="Genomic_DNA"/>
</dbReference>
<comment type="caution">
    <text evidence="1">The sequence shown here is derived from an EMBL/GenBank/DDBJ whole genome shotgun (WGS) entry which is preliminary data.</text>
</comment>
<name>A0ABT8AQW7_9HYPH</name>
<proteinExistence type="predicted"/>
<keyword evidence="2" id="KW-1185">Reference proteome</keyword>
<dbReference type="Proteomes" id="UP001244297">
    <property type="component" value="Unassembled WGS sequence"/>
</dbReference>